<sequence length="168" mass="19496">MNKIFYSMLAAVFLGGCVAGDSAIRADYAKRYSQNPQYVKIYQDKINDQDVNALAVNAAKAEKSKMHGQKRFKVNDFIYVEDVKSNANSVVFEYSLTDKWFKKSKQRQLNDQQSMQKDLIYRTCSLKTVLLAQQKGLEEVHHYYKNYPDQIEFSLKSNLQLCQQHGFI</sequence>
<protein>
    <recommendedName>
        <fullName evidence="3">Lipoprotein</fullName>
    </recommendedName>
</protein>
<reference evidence="1 2" key="1">
    <citation type="submission" date="2019-03" db="EMBL/GenBank/DDBJ databases">
        <title>Genomic analyses of the natural microbiome of Caenorhabditis elegans.</title>
        <authorList>
            <person name="Samuel B."/>
        </authorList>
    </citation>
    <scope>NUCLEOTIDE SEQUENCE [LARGE SCALE GENOMIC DNA]</scope>
    <source>
        <strain evidence="1 2">JUb89</strain>
    </source>
</reference>
<dbReference type="EMBL" id="SLVJ01000022">
    <property type="protein sequence ID" value="TCM63240.1"/>
    <property type="molecule type" value="Genomic_DNA"/>
</dbReference>
<organism evidence="1 2">
    <name type="scientific">Acinetobacter calcoaceticus</name>
    <dbReference type="NCBI Taxonomy" id="471"/>
    <lineage>
        <taxon>Bacteria</taxon>
        <taxon>Pseudomonadati</taxon>
        <taxon>Pseudomonadota</taxon>
        <taxon>Gammaproteobacteria</taxon>
        <taxon>Moraxellales</taxon>
        <taxon>Moraxellaceae</taxon>
        <taxon>Acinetobacter</taxon>
        <taxon>Acinetobacter calcoaceticus/baumannii complex</taxon>
    </lineage>
</organism>
<proteinExistence type="predicted"/>
<accession>A0A4R1XLY3</accession>
<dbReference type="PROSITE" id="PS51257">
    <property type="entry name" value="PROKAR_LIPOPROTEIN"/>
    <property type="match status" value="1"/>
</dbReference>
<evidence type="ECO:0008006" key="3">
    <source>
        <dbReference type="Google" id="ProtNLM"/>
    </source>
</evidence>
<dbReference type="OrthoDB" id="6466583at2"/>
<dbReference type="Proteomes" id="UP000294963">
    <property type="component" value="Unassembled WGS sequence"/>
</dbReference>
<comment type="caution">
    <text evidence="1">The sequence shown here is derived from an EMBL/GenBank/DDBJ whole genome shotgun (WGS) entry which is preliminary data.</text>
</comment>
<dbReference type="AlphaFoldDB" id="A0A4R1XLY3"/>
<evidence type="ECO:0000313" key="2">
    <source>
        <dbReference type="Proteomes" id="UP000294963"/>
    </source>
</evidence>
<gene>
    <name evidence="1" type="ORF">EC844_12259</name>
</gene>
<evidence type="ECO:0000313" key="1">
    <source>
        <dbReference type="EMBL" id="TCM63240.1"/>
    </source>
</evidence>
<name>A0A4R1XLY3_ACICA</name>
<keyword evidence="2" id="KW-1185">Reference proteome</keyword>